<dbReference type="EMBL" id="JAECZO010000099">
    <property type="protein sequence ID" value="KAK7197233.1"/>
    <property type="molecule type" value="Genomic_DNA"/>
</dbReference>
<dbReference type="Proteomes" id="UP001430356">
    <property type="component" value="Unassembled WGS sequence"/>
</dbReference>
<proteinExistence type="predicted"/>
<evidence type="ECO:0000313" key="1">
    <source>
        <dbReference type="EMBL" id="KAK7197233.1"/>
    </source>
</evidence>
<comment type="caution">
    <text evidence="1">The sequence shown here is derived from an EMBL/GenBank/DDBJ whole genome shotgun (WGS) entry which is preliminary data.</text>
</comment>
<keyword evidence="2" id="KW-1185">Reference proteome</keyword>
<dbReference type="Gene3D" id="1.10.10.570">
    <property type="entry name" value="Winged helix' DNA-binding domain. Chain C. Domain 1"/>
    <property type="match status" value="1"/>
</dbReference>
<dbReference type="GO" id="GO:0005198">
    <property type="term" value="F:structural molecule activity"/>
    <property type="evidence" value="ECO:0007669"/>
    <property type="project" value="TreeGrafter"/>
</dbReference>
<dbReference type="InterPro" id="IPR036390">
    <property type="entry name" value="WH_DNA-bd_sf"/>
</dbReference>
<dbReference type="InterPro" id="IPR014041">
    <property type="entry name" value="ESCRT-II_cplx_Vps25-sub_N"/>
</dbReference>
<dbReference type="FunFam" id="1.10.10.570:FF:000008">
    <property type="entry name" value="Putative dolicholphosphate-mannose synthase"/>
    <property type="match status" value="1"/>
</dbReference>
<evidence type="ECO:0000313" key="2">
    <source>
        <dbReference type="Proteomes" id="UP001430356"/>
    </source>
</evidence>
<dbReference type="GO" id="GO:0043328">
    <property type="term" value="P:protein transport to vacuole involved in ubiquitin-dependent protein catabolic process via the multivesicular body sorting pathway"/>
    <property type="evidence" value="ECO:0007669"/>
    <property type="project" value="TreeGrafter"/>
</dbReference>
<dbReference type="PANTHER" id="PTHR13149">
    <property type="entry name" value="VACUOLAR PROTEIN SORTING-ASSOCIATED PROTEIN VPS25"/>
    <property type="match status" value="1"/>
</dbReference>
<gene>
    <name evidence="1" type="ORF">NESM_000669200</name>
</gene>
<dbReference type="InterPro" id="IPR008570">
    <property type="entry name" value="ESCRT-II_cplx_Vps25-sub"/>
</dbReference>
<dbReference type="PANTHER" id="PTHR13149:SF0">
    <property type="entry name" value="VACUOLAR PROTEIN-SORTING-ASSOCIATED PROTEIN 25"/>
    <property type="match status" value="1"/>
</dbReference>
<dbReference type="AlphaFoldDB" id="A0AAW0EST9"/>
<sequence>MSSEHWSFFALPPFFTEQHASVTRDRQSALWSSLLLDHAVYHAQRHAASAGGGGDDDVNAVLRFYTTHSDVFYNAAINKRLSPEAAHTMLQSLIARHPNHAVAVADGGPSDFSVLVCATQGGLKEVEEGLLRYILDNGAVQTTAMLAKNGTVMTFDELAGGPAIGYGQPHPAYLARSSTAAVPVGDVGRLSQEQAIRTYLHALDHRPVSAMRPFKVTLFNLDGTTTQPYQGVKFGGE</sequence>
<name>A0AAW0EST9_9TRYP</name>
<dbReference type="GO" id="GO:0000814">
    <property type="term" value="C:ESCRT II complex"/>
    <property type="evidence" value="ECO:0007669"/>
    <property type="project" value="InterPro"/>
</dbReference>
<dbReference type="GO" id="GO:0042803">
    <property type="term" value="F:protein homodimerization activity"/>
    <property type="evidence" value="ECO:0007669"/>
    <property type="project" value="TreeGrafter"/>
</dbReference>
<accession>A0AAW0EST9</accession>
<dbReference type="Pfam" id="PF05871">
    <property type="entry name" value="ESCRT-II"/>
    <property type="match status" value="1"/>
</dbReference>
<organism evidence="1 2">
    <name type="scientific">Novymonas esmeraldas</name>
    <dbReference type="NCBI Taxonomy" id="1808958"/>
    <lineage>
        <taxon>Eukaryota</taxon>
        <taxon>Discoba</taxon>
        <taxon>Euglenozoa</taxon>
        <taxon>Kinetoplastea</taxon>
        <taxon>Metakinetoplastina</taxon>
        <taxon>Trypanosomatida</taxon>
        <taxon>Trypanosomatidae</taxon>
        <taxon>Novymonas</taxon>
    </lineage>
</organism>
<reference evidence="1 2" key="1">
    <citation type="journal article" date="2021" name="MBio">
        <title>A New Model Trypanosomatid, Novymonas esmeraldas: Genomic Perception of Its 'Candidatus Pandoraea novymonadis' Endosymbiont.</title>
        <authorList>
            <person name="Zakharova A."/>
            <person name="Saura A."/>
            <person name="Butenko A."/>
            <person name="Podesvova L."/>
            <person name="Warmusova S."/>
            <person name="Kostygov A.Y."/>
            <person name="Nenarokova A."/>
            <person name="Lukes J."/>
            <person name="Opperdoes F.R."/>
            <person name="Yurchenko V."/>
        </authorList>
    </citation>
    <scope>NUCLEOTIDE SEQUENCE [LARGE SCALE GENOMIC DNA]</scope>
    <source>
        <strain evidence="1 2">E262AT.01</strain>
    </source>
</reference>
<protein>
    <submittedName>
        <fullName evidence="1">Dolicholphosphate-mannose synthase</fullName>
    </submittedName>
</protein>
<dbReference type="SUPFAM" id="SSF46785">
    <property type="entry name" value="Winged helix' DNA-binding domain"/>
    <property type="match status" value="1"/>
</dbReference>